<dbReference type="SUPFAM" id="SSF52777">
    <property type="entry name" value="CoA-dependent acyltransferases"/>
    <property type="match status" value="4"/>
</dbReference>
<dbReference type="Gene3D" id="2.30.38.10">
    <property type="entry name" value="Luciferase, Domain 3"/>
    <property type="match status" value="1"/>
</dbReference>
<sequence length="1855" mass="208608">MSHLKDKSHIQTKNHSKMTTRPKAPSQGKIDKHALAKRFLQLGKPEQIKFIELLSNKGLDFEKLPIVSVGSEQQVELSPAQQRLWDIYCLDKGNSAYHMSGTFHVNGELDIERLTAFVNQVLERHDVLRTRFITNATGQVIQFVDKAAAMYPVSIDAQSWSQEQVQEAQKEFIAKAFELETELPIRMQCLQLGEGSWKLQLVMHHIVSDGWSIGVFLNELIALYQQGKLPELPVQYRDYSHWQSALLEAGKGQQHIEFWKRELENTDSSLLFPWNSEVTPNQRRIADSISYELSESQSQKLKQIARQLSVTTSSLWLGVWQAALAKVTHHSDISVGVPMANRTRHEVSNLIGFFVNTMVIQQSVTPSSRLSDVIEGAHHKVLEAQEHQLLPFDQLVNALMNEQKTSEKKVLERKAGQTPLFQVLFNHQNSLADDIQLDNHLTLSAEEQSGQFALFDIALDVRETERKTGVVLTYSKDRIDSDTMVELNAALESLIGELEITAGKNLAQISHLTPHDASVLEKLSQPEGDWAFQSIVELIAEQAHVQPDAIALKHQDLELSYQQLESASSLLASRIIAQGVQRDQAIGVLFERGVDMIVAMVAVMKAGGAFLPLDPDYPTERLAYMIQDSKAGFVVTQQGLESRWQNIQSEFDILLPQVSSFVYCPSDLTQSLDTREYEQAELEPKILPEQLAYIIYTSGSTGKPKGVAINHIGLSMHVQTIGQQYGMTPEDVELHFASISFDGAVERWTVPLAFGSKLVIRDQELWSVEKTCEVLCDDNITIACFPPSYVGPLLDWIEYKEPSLNVRSWTLGGEAFTAETYQRLQQIVKPPRIVNGYGPTETVVTPMIWRAYPQDKLNSAYAPIGQPVGERRLYVLDAQLNKVAFGKVGELYIGGEVGLARGYLEQPDLTAERFIPDPFTTTGNGNNESMGERMYRTGDLVRWNNDGVMEYIGRVDQQVKIRGFRVELGEIESRLQSISKVEHCVVVIKEIGQQKQLFGYLQSSEPERFELDGILEALSRELPDYMVPSQLMVLDKLPLTPAGKVDRASLPAMDGKAQSVATLVLPKTEQEMLLVDIWQQLLGTAQVSCSDNFFALGGDSILCLQMVSKVRVAGYNLTPQQVFEAKTLTDLAEALDIHKAAKERVLTEEAFGLMPIQAHFFAQAFPEPDHWNQHICVELKQEMNTDHLELAIQALVKQHPSLRLAFNQQHGHWKQRYQPYQEREYLWRTSVDSEEAFSAFAQEIQQSMDIASGRLIQAGYAELSESPNRLMIAIHHLAVDGVSWRILLDDLWKAYQQQVAGQVIELVPNSSAMDETVQKIEQWSSSEQGKLMQYTWHELAENSSNLLENRPDIAPALYQDKQAYKTELSSELSQTLLRVSNTSHGDTQSVLITALVLALASEDQTDVPLYLEGHGRESSVFSNVDLSRMVGWTTSLYPMIGHFQPDILGVLSQTREYLESVKQDGGIGYGLKYLNQNDNDTYRASATFNYLGQYTSDGFVHWCAPIEDGSLPQSGLNQMLTPLVVNAQVVSGQLSLSWEFATTHYSLADIEQIATRYVASLTAIIAAMNEEAQTAQTNECSPNLRLIEKLNSTADENEPVFCIHPVTGRVTGYQRLAQALEGERSVFGIKSKSFISDDVFDTSFADMAETYYQTIKQVQPCGPYRLVGWSLGGALAQEIVNRLEKNDDDVAFVGLLDCYVPGTEISEDQWDSPTSKTKLIEHISLLLGSITEEQGKRCVQLLDSVVPSRWPEVFNTWLSENQFDRYMADNAKQMLYSWAVEQHMRALCRGYQLPNIKTQLHCWWAGQPNGRSELLSKGLNKHNDLQHSAVVDTDHLGIVQNNTVIKDLYRHLYCE</sequence>
<dbReference type="FunFam" id="3.30.300.30:FF:000010">
    <property type="entry name" value="Enterobactin synthetase component F"/>
    <property type="match status" value="1"/>
</dbReference>
<keyword evidence="3" id="KW-0596">Phosphopantetheine</keyword>
<comment type="similarity">
    <text evidence="2">Belongs to the ATP-dependent AMP-binding enzyme family.</text>
</comment>
<evidence type="ECO:0000256" key="1">
    <source>
        <dbReference type="ARBA" id="ARBA00001957"/>
    </source>
</evidence>
<dbReference type="Gene3D" id="3.40.50.1820">
    <property type="entry name" value="alpha/beta hydrolase"/>
    <property type="match status" value="1"/>
</dbReference>
<dbReference type="InterPro" id="IPR009081">
    <property type="entry name" value="PP-bd_ACP"/>
</dbReference>
<dbReference type="Pfam" id="PF00668">
    <property type="entry name" value="Condensation"/>
    <property type="match status" value="2"/>
</dbReference>
<dbReference type="OrthoDB" id="9757559at2"/>
<dbReference type="Proteomes" id="UP000322521">
    <property type="component" value="Unassembled WGS sequence"/>
</dbReference>
<dbReference type="FunFam" id="1.10.1200.10:FF:000005">
    <property type="entry name" value="Nonribosomal peptide synthetase 1"/>
    <property type="match status" value="1"/>
</dbReference>
<feature type="region of interest" description="Disordered" evidence="5">
    <location>
        <begin position="1"/>
        <end position="30"/>
    </location>
</feature>
<dbReference type="NCBIfam" id="TIGR01733">
    <property type="entry name" value="AA-adenyl-dom"/>
    <property type="match status" value="1"/>
</dbReference>
<dbReference type="Gene3D" id="3.40.50.980">
    <property type="match status" value="2"/>
</dbReference>
<dbReference type="Pfam" id="PF00975">
    <property type="entry name" value="Thioesterase"/>
    <property type="match status" value="1"/>
</dbReference>
<dbReference type="InterPro" id="IPR023213">
    <property type="entry name" value="CAT-like_dom_sf"/>
</dbReference>
<proteinExistence type="inferred from homology"/>
<dbReference type="Pfam" id="PF00501">
    <property type="entry name" value="AMP-binding"/>
    <property type="match status" value="1"/>
</dbReference>
<dbReference type="SUPFAM" id="SSF56801">
    <property type="entry name" value="Acetyl-CoA synthetase-like"/>
    <property type="match status" value="1"/>
</dbReference>
<dbReference type="PANTHER" id="PTHR45398">
    <property type="match status" value="1"/>
</dbReference>
<evidence type="ECO:0000256" key="2">
    <source>
        <dbReference type="ARBA" id="ARBA00006432"/>
    </source>
</evidence>
<organism evidence="7 8">
    <name type="scientific">Vibrio gigantis</name>
    <dbReference type="NCBI Taxonomy" id="296199"/>
    <lineage>
        <taxon>Bacteria</taxon>
        <taxon>Pseudomonadati</taxon>
        <taxon>Pseudomonadota</taxon>
        <taxon>Gammaproteobacteria</taxon>
        <taxon>Vibrionales</taxon>
        <taxon>Vibrionaceae</taxon>
        <taxon>Vibrio</taxon>
    </lineage>
</organism>
<dbReference type="InterPro" id="IPR006162">
    <property type="entry name" value="Ppantetheine_attach_site"/>
</dbReference>
<dbReference type="PROSITE" id="PS50075">
    <property type="entry name" value="CARRIER"/>
    <property type="match status" value="1"/>
</dbReference>
<evidence type="ECO:0000313" key="7">
    <source>
        <dbReference type="EMBL" id="KAA8678454.1"/>
    </source>
</evidence>
<dbReference type="InterPro" id="IPR029058">
    <property type="entry name" value="AB_hydrolase_fold"/>
</dbReference>
<name>A0A5M9P197_9VIBR</name>
<dbReference type="CDD" id="cd19531">
    <property type="entry name" value="LCL_NRPS-like"/>
    <property type="match status" value="1"/>
</dbReference>
<dbReference type="PROSITE" id="PS00455">
    <property type="entry name" value="AMP_BINDING"/>
    <property type="match status" value="1"/>
</dbReference>
<dbReference type="FunFam" id="3.40.50.980:FF:000001">
    <property type="entry name" value="Non-ribosomal peptide synthetase"/>
    <property type="match status" value="1"/>
</dbReference>
<dbReference type="PROSITE" id="PS00012">
    <property type="entry name" value="PHOSPHOPANTETHEINE"/>
    <property type="match status" value="1"/>
</dbReference>
<dbReference type="Gene3D" id="1.10.1200.10">
    <property type="entry name" value="ACP-like"/>
    <property type="match status" value="1"/>
</dbReference>
<comment type="caution">
    <text evidence="7">The sequence shown here is derived from an EMBL/GenBank/DDBJ whole genome shotgun (WGS) entry which is preliminary data.</text>
</comment>
<dbReference type="SUPFAM" id="SSF47336">
    <property type="entry name" value="ACP-like"/>
    <property type="match status" value="1"/>
</dbReference>
<feature type="domain" description="Carrier" evidence="6">
    <location>
        <begin position="1065"/>
        <end position="1139"/>
    </location>
</feature>
<evidence type="ECO:0000259" key="6">
    <source>
        <dbReference type="PROSITE" id="PS50075"/>
    </source>
</evidence>
<dbReference type="InterPro" id="IPR045851">
    <property type="entry name" value="AMP-bd_C_sf"/>
</dbReference>
<keyword evidence="4" id="KW-0597">Phosphoprotein</keyword>
<reference evidence="7 8" key="1">
    <citation type="submission" date="2019-09" db="EMBL/GenBank/DDBJ databases">
        <title>Draft genome sequence of various Type strains from the CCUG.</title>
        <authorList>
            <person name="Pineiro-Iglesias B."/>
            <person name="Tunovic T."/>
            <person name="Unosson C."/>
            <person name="Inganas E."/>
            <person name="Ohlen M."/>
            <person name="Cardew S."/>
            <person name="Jensie-Markopoulos S."/>
            <person name="Salva-Serra F."/>
            <person name="Jaen-Luchoro D."/>
            <person name="Karlsson R."/>
            <person name="Svensson-Stadler L."/>
            <person name="Chun J."/>
            <person name="Moore E."/>
        </authorList>
    </citation>
    <scope>NUCLEOTIDE SEQUENCE [LARGE SCALE GENOMIC DNA]</scope>
    <source>
        <strain evidence="7 8">CCUG 56969T</strain>
    </source>
</reference>
<dbReference type="InterPro" id="IPR001242">
    <property type="entry name" value="Condensation_dom"/>
</dbReference>
<dbReference type="GO" id="GO:0044550">
    <property type="term" value="P:secondary metabolite biosynthetic process"/>
    <property type="evidence" value="ECO:0007669"/>
    <property type="project" value="UniProtKB-ARBA"/>
</dbReference>
<dbReference type="InterPro" id="IPR020845">
    <property type="entry name" value="AMP-binding_CS"/>
</dbReference>
<feature type="compositionally biased region" description="Basic residues" evidence="5">
    <location>
        <begin position="10"/>
        <end position="20"/>
    </location>
</feature>
<evidence type="ECO:0000256" key="4">
    <source>
        <dbReference type="ARBA" id="ARBA00022553"/>
    </source>
</evidence>
<accession>A0A5M9P197</accession>
<evidence type="ECO:0000256" key="5">
    <source>
        <dbReference type="SAM" id="MobiDB-lite"/>
    </source>
</evidence>
<evidence type="ECO:0000313" key="8">
    <source>
        <dbReference type="Proteomes" id="UP000322521"/>
    </source>
</evidence>
<dbReference type="Gene3D" id="3.30.300.30">
    <property type="match status" value="1"/>
</dbReference>
<dbReference type="CDD" id="cd17649">
    <property type="entry name" value="A_NRPS_PvdJ-like"/>
    <property type="match status" value="1"/>
</dbReference>
<dbReference type="Gene3D" id="3.30.559.30">
    <property type="entry name" value="Nonribosomal peptide synthetase, condensation domain"/>
    <property type="match status" value="2"/>
</dbReference>
<protein>
    <submittedName>
        <fullName evidence="7">Non-ribosomal peptide synthetase</fullName>
    </submittedName>
</protein>
<comment type="cofactor">
    <cofactor evidence="1">
        <name>pantetheine 4'-phosphate</name>
        <dbReference type="ChEBI" id="CHEBI:47942"/>
    </cofactor>
</comment>
<dbReference type="InterPro" id="IPR010071">
    <property type="entry name" value="AA_adenyl_dom"/>
</dbReference>
<dbReference type="EMBL" id="VXJS01000003">
    <property type="protein sequence ID" value="KAA8678454.1"/>
    <property type="molecule type" value="Genomic_DNA"/>
</dbReference>
<dbReference type="InterPro" id="IPR000873">
    <property type="entry name" value="AMP-dep_synth/lig_dom"/>
</dbReference>
<dbReference type="Pfam" id="PF00550">
    <property type="entry name" value="PP-binding"/>
    <property type="match status" value="1"/>
</dbReference>
<dbReference type="GO" id="GO:0003824">
    <property type="term" value="F:catalytic activity"/>
    <property type="evidence" value="ECO:0007669"/>
    <property type="project" value="InterPro"/>
</dbReference>
<dbReference type="SUPFAM" id="SSF53474">
    <property type="entry name" value="alpha/beta-Hydrolases"/>
    <property type="match status" value="1"/>
</dbReference>
<dbReference type="InterPro" id="IPR001031">
    <property type="entry name" value="Thioesterase"/>
</dbReference>
<dbReference type="FunFam" id="2.30.38.10:FF:000001">
    <property type="entry name" value="Non-ribosomal peptide synthetase PvdI"/>
    <property type="match status" value="1"/>
</dbReference>
<keyword evidence="8" id="KW-1185">Reference proteome</keyword>
<dbReference type="InterPro" id="IPR036736">
    <property type="entry name" value="ACP-like_sf"/>
</dbReference>
<dbReference type="PANTHER" id="PTHR45398:SF1">
    <property type="entry name" value="ENZYME, PUTATIVE (JCVI)-RELATED"/>
    <property type="match status" value="1"/>
</dbReference>
<gene>
    <name evidence="7" type="ORF">F4W18_06865</name>
</gene>
<dbReference type="Gene3D" id="3.30.559.10">
    <property type="entry name" value="Chloramphenicol acetyltransferase-like domain"/>
    <property type="match status" value="2"/>
</dbReference>
<evidence type="ECO:0000256" key="3">
    <source>
        <dbReference type="ARBA" id="ARBA00022450"/>
    </source>
</evidence>